<feature type="non-terminal residue" evidence="8">
    <location>
        <position position="1"/>
    </location>
</feature>
<reference evidence="8 9" key="1">
    <citation type="journal article" date="2023" name="Life. Sci Alliance">
        <title>Evolutionary insights into 3D genome organization and epigenetic landscape of Vigna mungo.</title>
        <authorList>
            <person name="Junaid A."/>
            <person name="Singh B."/>
            <person name="Bhatia S."/>
        </authorList>
    </citation>
    <scope>NUCLEOTIDE SEQUENCE [LARGE SCALE GENOMIC DNA]</scope>
    <source>
        <strain evidence="8">Urdbean</strain>
    </source>
</reference>
<sequence length="268" mass="30679">QHRGKEKDPYDSFAVASDEHRQDHAVTLSEIEIFFDMAHHEDSSAWNSDLPHPKLNERILSSLSRRTVAAHPWHDLEIGTPTFYDFLGGPGAPSVFNCVVSLNSCFPTIFLREINQFPWQVVEIGKGSKVKYELDKKSGLIKVDRVLYSSVVYPHNYGFIPRTICEDSDPMDVLVLMQEPVLPGTFLRARAIGLMPMIDQGERDDKIIAVCADDPEFRHYTDIKELPPHRLAEIRRFFEEYKKNENKKVDVEDFLPAEAAVDAIKYSM</sequence>
<dbReference type="EMBL" id="CP144696">
    <property type="protein sequence ID" value="WVZ09492.1"/>
    <property type="molecule type" value="Genomic_DNA"/>
</dbReference>
<dbReference type="GO" id="GO:0000287">
    <property type="term" value="F:magnesium ion binding"/>
    <property type="evidence" value="ECO:0007669"/>
    <property type="project" value="InterPro"/>
</dbReference>
<dbReference type="SUPFAM" id="SSF50324">
    <property type="entry name" value="Inorganic pyrophosphatase"/>
    <property type="match status" value="1"/>
</dbReference>
<dbReference type="InterPro" id="IPR036649">
    <property type="entry name" value="Pyrophosphatase_sf"/>
</dbReference>
<dbReference type="AlphaFoldDB" id="A0AAQ3NGW6"/>
<dbReference type="GO" id="GO:0004427">
    <property type="term" value="F:inorganic diphosphate phosphatase activity"/>
    <property type="evidence" value="ECO:0007669"/>
    <property type="project" value="UniProtKB-EC"/>
</dbReference>
<evidence type="ECO:0000256" key="4">
    <source>
        <dbReference type="ARBA" id="ARBA00022723"/>
    </source>
</evidence>
<dbReference type="GO" id="GO:0005829">
    <property type="term" value="C:cytosol"/>
    <property type="evidence" value="ECO:0007669"/>
    <property type="project" value="UniProtKB-ARBA"/>
</dbReference>
<protein>
    <recommendedName>
        <fullName evidence="3">inorganic diphosphatase</fullName>
        <ecNumber evidence="3">3.6.1.1</ecNumber>
    </recommendedName>
</protein>
<dbReference type="EC" id="3.6.1.1" evidence="3"/>
<keyword evidence="4" id="KW-0479">Metal-binding</keyword>
<evidence type="ECO:0000256" key="2">
    <source>
        <dbReference type="ARBA" id="ARBA00006220"/>
    </source>
</evidence>
<gene>
    <name evidence="8" type="ORF">V8G54_014022</name>
</gene>
<dbReference type="Gene3D" id="3.90.80.10">
    <property type="entry name" value="Inorganic pyrophosphatase"/>
    <property type="match status" value="1"/>
</dbReference>
<keyword evidence="6" id="KW-0460">Magnesium</keyword>
<name>A0AAQ3NGW6_VIGMU</name>
<keyword evidence="5" id="KW-0378">Hydrolase</keyword>
<organism evidence="8 9">
    <name type="scientific">Vigna mungo</name>
    <name type="common">Black gram</name>
    <name type="synonym">Phaseolus mungo</name>
    <dbReference type="NCBI Taxonomy" id="3915"/>
    <lineage>
        <taxon>Eukaryota</taxon>
        <taxon>Viridiplantae</taxon>
        <taxon>Streptophyta</taxon>
        <taxon>Embryophyta</taxon>
        <taxon>Tracheophyta</taxon>
        <taxon>Spermatophyta</taxon>
        <taxon>Magnoliopsida</taxon>
        <taxon>eudicotyledons</taxon>
        <taxon>Gunneridae</taxon>
        <taxon>Pentapetalae</taxon>
        <taxon>rosids</taxon>
        <taxon>fabids</taxon>
        <taxon>Fabales</taxon>
        <taxon>Fabaceae</taxon>
        <taxon>Papilionoideae</taxon>
        <taxon>50 kb inversion clade</taxon>
        <taxon>NPAAA clade</taxon>
        <taxon>indigoferoid/millettioid clade</taxon>
        <taxon>Phaseoleae</taxon>
        <taxon>Vigna</taxon>
    </lineage>
</organism>
<accession>A0AAQ3NGW6</accession>
<evidence type="ECO:0000256" key="1">
    <source>
        <dbReference type="ARBA" id="ARBA00001946"/>
    </source>
</evidence>
<dbReference type="InterPro" id="IPR008162">
    <property type="entry name" value="Pyrophosphatase"/>
</dbReference>
<keyword evidence="9" id="KW-1185">Reference proteome</keyword>
<proteinExistence type="inferred from homology"/>
<dbReference type="Pfam" id="PF00719">
    <property type="entry name" value="Pyrophosphatase"/>
    <property type="match status" value="1"/>
</dbReference>
<dbReference type="Proteomes" id="UP001374535">
    <property type="component" value="Chromosome 5"/>
</dbReference>
<dbReference type="FunFam" id="3.90.80.10:FF:000002">
    <property type="entry name" value="Soluble inorganic pyrophosphatase 4"/>
    <property type="match status" value="1"/>
</dbReference>
<dbReference type="HAMAP" id="MF_00209">
    <property type="entry name" value="Inorganic_PPase"/>
    <property type="match status" value="1"/>
</dbReference>
<evidence type="ECO:0000313" key="8">
    <source>
        <dbReference type="EMBL" id="WVZ09492.1"/>
    </source>
</evidence>
<evidence type="ECO:0000313" key="9">
    <source>
        <dbReference type="Proteomes" id="UP001374535"/>
    </source>
</evidence>
<evidence type="ECO:0000256" key="3">
    <source>
        <dbReference type="ARBA" id="ARBA00012146"/>
    </source>
</evidence>
<evidence type="ECO:0000256" key="7">
    <source>
        <dbReference type="ARBA" id="ARBA00047820"/>
    </source>
</evidence>
<dbReference type="PANTHER" id="PTHR10286">
    <property type="entry name" value="INORGANIC PYROPHOSPHATASE"/>
    <property type="match status" value="1"/>
</dbReference>
<dbReference type="GO" id="GO:0006796">
    <property type="term" value="P:phosphate-containing compound metabolic process"/>
    <property type="evidence" value="ECO:0007669"/>
    <property type="project" value="InterPro"/>
</dbReference>
<dbReference type="PROSITE" id="PS00387">
    <property type="entry name" value="PPASE"/>
    <property type="match status" value="1"/>
</dbReference>
<evidence type="ECO:0000256" key="6">
    <source>
        <dbReference type="ARBA" id="ARBA00022842"/>
    </source>
</evidence>
<comment type="catalytic activity">
    <reaction evidence="7">
        <text>diphosphate + H2O = 2 phosphate + H(+)</text>
        <dbReference type="Rhea" id="RHEA:24576"/>
        <dbReference type="ChEBI" id="CHEBI:15377"/>
        <dbReference type="ChEBI" id="CHEBI:15378"/>
        <dbReference type="ChEBI" id="CHEBI:33019"/>
        <dbReference type="ChEBI" id="CHEBI:43474"/>
        <dbReference type="EC" id="3.6.1.1"/>
    </reaction>
</comment>
<evidence type="ECO:0000256" key="5">
    <source>
        <dbReference type="ARBA" id="ARBA00022801"/>
    </source>
</evidence>
<comment type="cofactor">
    <cofactor evidence="1">
        <name>Mg(2+)</name>
        <dbReference type="ChEBI" id="CHEBI:18420"/>
    </cofactor>
</comment>
<dbReference type="CDD" id="cd00412">
    <property type="entry name" value="pyrophosphatase"/>
    <property type="match status" value="1"/>
</dbReference>
<comment type="similarity">
    <text evidence="2">Belongs to the PPase family.</text>
</comment>
<dbReference type="GO" id="GO:0005654">
    <property type="term" value="C:nucleoplasm"/>
    <property type="evidence" value="ECO:0007669"/>
    <property type="project" value="UniProtKB-ARBA"/>
</dbReference>